<gene>
    <name evidence="1" type="ORF">D0Y65_041792</name>
</gene>
<dbReference type="Gene3D" id="3.30.1370.10">
    <property type="entry name" value="K Homology domain, type 1"/>
    <property type="match status" value="1"/>
</dbReference>
<dbReference type="Proteomes" id="UP000289340">
    <property type="component" value="Chromosome 15"/>
</dbReference>
<comment type="caution">
    <text evidence="1">The sequence shown here is derived from an EMBL/GenBank/DDBJ whole genome shotgun (WGS) entry which is preliminary data.</text>
</comment>
<name>A0A445GX97_GLYSO</name>
<protein>
    <submittedName>
        <fullName evidence="1">KH domain-containing protein</fullName>
    </submittedName>
</protein>
<organism evidence="1 2">
    <name type="scientific">Glycine soja</name>
    <name type="common">Wild soybean</name>
    <dbReference type="NCBI Taxonomy" id="3848"/>
    <lineage>
        <taxon>Eukaryota</taxon>
        <taxon>Viridiplantae</taxon>
        <taxon>Streptophyta</taxon>
        <taxon>Embryophyta</taxon>
        <taxon>Tracheophyta</taxon>
        <taxon>Spermatophyta</taxon>
        <taxon>Magnoliopsida</taxon>
        <taxon>eudicotyledons</taxon>
        <taxon>Gunneridae</taxon>
        <taxon>Pentapetalae</taxon>
        <taxon>rosids</taxon>
        <taxon>fabids</taxon>
        <taxon>Fabales</taxon>
        <taxon>Fabaceae</taxon>
        <taxon>Papilionoideae</taxon>
        <taxon>50 kb inversion clade</taxon>
        <taxon>NPAAA clade</taxon>
        <taxon>indigoferoid/millettioid clade</taxon>
        <taxon>Phaseoleae</taxon>
        <taxon>Glycine</taxon>
        <taxon>Glycine subgen. Soja</taxon>
    </lineage>
</organism>
<feature type="non-terminal residue" evidence="1">
    <location>
        <position position="1"/>
    </location>
</feature>
<evidence type="ECO:0000313" key="2">
    <source>
        <dbReference type="Proteomes" id="UP000289340"/>
    </source>
</evidence>
<keyword evidence="2" id="KW-1185">Reference proteome</keyword>
<dbReference type="GO" id="GO:0003723">
    <property type="term" value="F:RNA binding"/>
    <property type="evidence" value="ECO:0007669"/>
    <property type="project" value="InterPro"/>
</dbReference>
<accession>A0A445GX97</accession>
<proteinExistence type="predicted"/>
<dbReference type="AlphaFoldDB" id="A0A445GX97"/>
<dbReference type="EMBL" id="QZWG01000015">
    <property type="protein sequence ID" value="RZB65872.1"/>
    <property type="molecule type" value="Genomic_DNA"/>
</dbReference>
<reference evidence="1 2" key="1">
    <citation type="submission" date="2018-09" db="EMBL/GenBank/DDBJ databases">
        <title>A high-quality reference genome of wild soybean provides a powerful tool to mine soybean genomes.</title>
        <authorList>
            <person name="Xie M."/>
            <person name="Chung C.Y.L."/>
            <person name="Li M.-W."/>
            <person name="Wong F.-L."/>
            <person name="Chan T.-F."/>
            <person name="Lam H.-M."/>
        </authorList>
    </citation>
    <scope>NUCLEOTIDE SEQUENCE [LARGE SCALE GENOMIC DNA]</scope>
    <source>
        <strain evidence="2">cv. W05</strain>
        <tissue evidence="1">Hypocotyl of etiolated seedlings</tissue>
    </source>
</reference>
<sequence>LEASRGCRVYIRGKEEKIKRKTRQHPNEQSHILIEVDLLANIVDIRLWQAQEIIELLKPTGYFHLWCDPFDSVIFKASITKGTCPVNPIVREL</sequence>
<evidence type="ECO:0000313" key="1">
    <source>
        <dbReference type="EMBL" id="RZB65872.1"/>
    </source>
</evidence>
<dbReference type="InterPro" id="IPR036612">
    <property type="entry name" value="KH_dom_type_1_sf"/>
</dbReference>